<keyword evidence="3" id="KW-1185">Reference proteome</keyword>
<evidence type="ECO:0000259" key="1">
    <source>
        <dbReference type="Pfam" id="PF04480"/>
    </source>
</evidence>
<dbReference type="SUPFAM" id="SSF52980">
    <property type="entry name" value="Restriction endonuclease-like"/>
    <property type="match status" value="1"/>
</dbReference>
<dbReference type="AlphaFoldDB" id="A0A246FN10"/>
<sequence>MDGKPPTNHVHNLGYQKPIRRALRGSLTQAETLLWKALQNSQLAGRKFRRQHGIGPYIVDFYCPAERLVVELDGAQHFTASGASHDAERDAYLNALGFWVLRFENRLVLNHLESVLAAVEAAFQRVVPPTSTTPSPSSAEEGN</sequence>
<dbReference type="GO" id="GO:0008168">
    <property type="term" value="F:methyltransferase activity"/>
    <property type="evidence" value="ECO:0007669"/>
    <property type="project" value="UniProtKB-KW"/>
</dbReference>
<organism evidence="2 3">
    <name type="scientific">Hymenobacter amundsenii</name>
    <dbReference type="NCBI Taxonomy" id="2006685"/>
    <lineage>
        <taxon>Bacteria</taxon>
        <taxon>Pseudomonadati</taxon>
        <taxon>Bacteroidota</taxon>
        <taxon>Cytophagia</taxon>
        <taxon>Cytophagales</taxon>
        <taxon>Hymenobacteraceae</taxon>
        <taxon>Hymenobacter</taxon>
    </lineage>
</organism>
<dbReference type="Gene3D" id="3.40.960.10">
    <property type="entry name" value="VSR Endonuclease"/>
    <property type="match status" value="1"/>
</dbReference>
<dbReference type="Pfam" id="PF04480">
    <property type="entry name" value="DUF559"/>
    <property type="match status" value="1"/>
</dbReference>
<dbReference type="PANTHER" id="PTHR38590">
    <property type="entry name" value="BLL0828 PROTEIN"/>
    <property type="match status" value="1"/>
</dbReference>
<dbReference type="RefSeq" id="WP_088463368.1">
    <property type="nucleotide sequence ID" value="NZ_NIRR01000005.1"/>
</dbReference>
<keyword evidence="2" id="KW-0489">Methyltransferase</keyword>
<proteinExistence type="predicted"/>
<dbReference type="InterPro" id="IPR011335">
    <property type="entry name" value="Restrct_endonuc-II-like"/>
</dbReference>
<dbReference type="GO" id="GO:0032259">
    <property type="term" value="P:methylation"/>
    <property type="evidence" value="ECO:0007669"/>
    <property type="project" value="UniProtKB-KW"/>
</dbReference>
<evidence type="ECO:0000313" key="3">
    <source>
        <dbReference type="Proteomes" id="UP000197277"/>
    </source>
</evidence>
<dbReference type="Proteomes" id="UP000197277">
    <property type="component" value="Unassembled WGS sequence"/>
</dbReference>
<keyword evidence="2" id="KW-0808">Transferase</keyword>
<dbReference type="PANTHER" id="PTHR38590:SF1">
    <property type="entry name" value="BLL0828 PROTEIN"/>
    <property type="match status" value="1"/>
</dbReference>
<dbReference type="InterPro" id="IPR007569">
    <property type="entry name" value="DUF559"/>
</dbReference>
<name>A0A246FN10_9BACT</name>
<protein>
    <submittedName>
        <fullName evidence="2">Cytosine methyltransferase</fullName>
    </submittedName>
</protein>
<evidence type="ECO:0000313" key="2">
    <source>
        <dbReference type="EMBL" id="OWP64102.1"/>
    </source>
</evidence>
<reference evidence="2 3" key="1">
    <citation type="submission" date="2017-06" db="EMBL/GenBank/DDBJ databases">
        <title>Hymenobacter amundsenii sp. nov. isolated from regoliths in Antarctica.</title>
        <authorList>
            <person name="Sedlacek I."/>
            <person name="Kralova S."/>
            <person name="Pantucek R."/>
            <person name="Svec P."/>
            <person name="Holochova P."/>
            <person name="Stankova E."/>
            <person name="Vrbovska V."/>
            <person name="Busse H.-J."/>
        </authorList>
    </citation>
    <scope>NUCLEOTIDE SEQUENCE [LARGE SCALE GENOMIC DNA]</scope>
    <source>
        <strain evidence="2 3">CCM 8682</strain>
    </source>
</reference>
<comment type="caution">
    <text evidence="2">The sequence shown here is derived from an EMBL/GenBank/DDBJ whole genome shotgun (WGS) entry which is preliminary data.</text>
</comment>
<accession>A0A246FN10</accession>
<dbReference type="EMBL" id="NIRR01000005">
    <property type="protein sequence ID" value="OWP64102.1"/>
    <property type="molecule type" value="Genomic_DNA"/>
</dbReference>
<gene>
    <name evidence="2" type="ORF">CDA63_05060</name>
</gene>
<feature type="domain" description="DUF559" evidence="1">
    <location>
        <begin position="19"/>
        <end position="121"/>
    </location>
</feature>
<dbReference type="CDD" id="cd01038">
    <property type="entry name" value="Endonuclease_DUF559"/>
    <property type="match status" value="1"/>
</dbReference>
<dbReference type="InterPro" id="IPR047216">
    <property type="entry name" value="Endonuclease_DUF559_bact"/>
</dbReference>
<dbReference type="OrthoDB" id="9798754at2"/>